<gene>
    <name evidence="7" type="ordered locus">RLO149_c021680</name>
</gene>
<sequence length="1205" mass="125429">MRYLLIIAVTLTLLPLSLAAQDDEDGGGFLTRTIEGALSGAGREVNIVGFAGALSSEATFDTMTIADAEGIWLTLEEVSLIWSRTALLRGRLKVDSLTARSLQVARLPIAEEQPVEIPSAEAEEFSLQLPELPVSINIDAFEVSEIDLGEPILGAAARLSLKASARLDDEGLFLDLVADRIDEVAGTFALRTNVERDGAEIDLNLTLSEAADGITAKLLNLPDRPSVDLSVAGIGPLDDFTADIALSTAGQPRLAGQVALRAEESAIVDAGPDRRIRADLGGDITSLIAPEYHDFFGPDVALKVETLLVADGSIDVQNFSIGAQAVDLTGRVQLNSDMWPSFVDVKGLIAQDGQDVVLPGSDAGITVGSIGLDISFDAQAGDAFKGVFDIDNLQHEAAQVASIDLILDGTLDGSVDSIGRFVTDLRLDATGVELSDESTAQALGDAINGFATINYVEGQPIEITNLSLSGPDFGLDGDVEIEGLDNGFPTNFDLAVVTQDLSRFAGLAGRPLSGAADLSVAGRVVPLSSMFDVKIAGTAQDIIVDIPQADALLTGRTELSLGAARDATGTFVRDLSLQNDALDVTADAALRSMGSEVVARVRLSDVALIAPQYQGPLSLDADAKQSQEGWQIEAALDAPYDARAVVSGLATGPDADLSFDVSIPEIQPLVPDAQGPVAAKGRLWQSAAGYQIDVKADVPFDGRLEVLGLATGPDAKVTFDASLPDMSVLVPDIGGPLALKGDLARAGEGWAVDTLLEGPAGMTATIAGTAAQDASTVDLEIDGELPLGLAGPFLAPRSLQGQAVFDLAVQGAPSLEALSGQISSSGARFSDPNLRLGLENLNTRIDLLSNTAQLNLGADFVTGGRAEVGGSVNLASLIGDLTVALRDAVLLDPNLYAATVGADITVNGPLTGGARIAGQIDLKEVNITVPGTGVTSIGSIPEIRHVGATRRATVTQSYAGVLPKEEKEERADAPAFPLAIDINAPSKLFVRGRGINAEMGGALSVRGDTNNIISSGSFDLIRGRLDIIGKRFELDEGSIQFQGSVTPYIRFVTTTDTPEGTASITVDGLADEPEITFSAIPEAPEDEVMSLILFGRYVSELSAFQALQLANGISQLSGRGGINVLGGLRSGAGLDELDVTTDEDGATSVSAGKYITDTIYTDVTNNSDKGTDISLNIDLTSDLKGKATVAEDGDSSVGFFFERDY</sequence>
<dbReference type="KEGG" id="rli:RLO149_c021680"/>
<dbReference type="GO" id="GO:0009306">
    <property type="term" value="P:protein secretion"/>
    <property type="evidence" value="ECO:0007669"/>
    <property type="project" value="InterPro"/>
</dbReference>
<dbReference type="PANTHER" id="PTHR36985:SF1">
    <property type="entry name" value="TRANSLOCATION AND ASSEMBLY MODULE SUBUNIT TAMB"/>
    <property type="match status" value="1"/>
</dbReference>
<dbReference type="AlphaFoldDB" id="F7Z9Z1"/>
<dbReference type="eggNOG" id="COG2911">
    <property type="taxonomic scope" value="Bacteria"/>
</dbReference>
<evidence type="ECO:0000313" key="8">
    <source>
        <dbReference type="Proteomes" id="UP000001353"/>
    </source>
</evidence>
<keyword evidence="8" id="KW-1185">Reference proteome</keyword>
<dbReference type="RefSeq" id="WP_013962068.1">
    <property type="nucleotide sequence ID" value="NC_015730.1"/>
</dbReference>
<evidence type="ECO:0000256" key="5">
    <source>
        <dbReference type="SAM" id="SignalP"/>
    </source>
</evidence>
<dbReference type="InterPro" id="IPR007452">
    <property type="entry name" value="TamB_C"/>
</dbReference>
<organism evidence="7 8">
    <name type="scientific">Roseobacter litoralis (strain ATCC 49566 / DSM 6996 / JCM 21268 / NBRC 15278 / OCh 149)</name>
    <dbReference type="NCBI Taxonomy" id="391595"/>
    <lineage>
        <taxon>Bacteria</taxon>
        <taxon>Pseudomonadati</taxon>
        <taxon>Pseudomonadota</taxon>
        <taxon>Alphaproteobacteria</taxon>
        <taxon>Rhodobacterales</taxon>
        <taxon>Roseobacteraceae</taxon>
        <taxon>Roseobacter</taxon>
    </lineage>
</organism>
<feature type="chain" id="PRO_5003366521" description="Translocation and assembly module TamB C-terminal domain-containing protein" evidence="5">
    <location>
        <begin position="21"/>
        <end position="1205"/>
    </location>
</feature>
<dbReference type="EMBL" id="CP002623">
    <property type="protein sequence ID" value="AEI94144.1"/>
    <property type="molecule type" value="Genomic_DNA"/>
</dbReference>
<dbReference type="OrthoDB" id="7784409at2"/>
<evidence type="ECO:0000256" key="1">
    <source>
        <dbReference type="ARBA" id="ARBA00004167"/>
    </source>
</evidence>
<dbReference type="HOGENOM" id="CLU_002202_0_0_5"/>
<evidence type="ECO:0000256" key="2">
    <source>
        <dbReference type="ARBA" id="ARBA00022692"/>
    </source>
</evidence>
<reference evidence="7 8" key="1">
    <citation type="journal article" date="2011" name="BMC Genomics">
        <title>Comparative genome analysis and genome-guided physiological analysis of Roseobacter litoralis.</title>
        <authorList>
            <person name="Kalhoefer D."/>
            <person name="Thole S."/>
            <person name="Voget S."/>
            <person name="Lehmann R."/>
            <person name="Liesegang H."/>
            <person name="Wollher A."/>
            <person name="Daniel R."/>
            <person name="Simon M."/>
            <person name="Brinkhoff T."/>
        </authorList>
    </citation>
    <scope>NUCLEOTIDE SEQUENCE [LARGE SCALE GENOMIC DNA]</scope>
    <source>
        <strain evidence="8">ATCC 49566 / DSM 6996 / JCM 21268 / NBRC 15278 / OCh 149</strain>
    </source>
</reference>
<dbReference type="Proteomes" id="UP000001353">
    <property type="component" value="Chromosome"/>
</dbReference>
<keyword evidence="2" id="KW-0812">Transmembrane</keyword>
<evidence type="ECO:0000256" key="3">
    <source>
        <dbReference type="ARBA" id="ARBA00022989"/>
    </source>
</evidence>
<comment type="subcellular location">
    <subcellularLocation>
        <location evidence="1">Membrane</location>
        <topology evidence="1">Single-pass membrane protein</topology>
    </subcellularLocation>
</comment>
<accession>F7Z9Z1</accession>
<feature type="domain" description="Translocation and assembly module TamB C-terminal" evidence="6">
    <location>
        <begin position="858"/>
        <end position="1205"/>
    </location>
</feature>
<evidence type="ECO:0000259" key="6">
    <source>
        <dbReference type="Pfam" id="PF04357"/>
    </source>
</evidence>
<keyword evidence="4" id="KW-0472">Membrane</keyword>
<evidence type="ECO:0000313" key="7">
    <source>
        <dbReference type="EMBL" id="AEI94144.1"/>
    </source>
</evidence>
<dbReference type="GO" id="GO:0005886">
    <property type="term" value="C:plasma membrane"/>
    <property type="evidence" value="ECO:0007669"/>
    <property type="project" value="InterPro"/>
</dbReference>
<evidence type="ECO:0000256" key="4">
    <source>
        <dbReference type="ARBA" id="ARBA00023136"/>
    </source>
</evidence>
<proteinExistence type="predicted"/>
<dbReference type="PANTHER" id="PTHR36985">
    <property type="entry name" value="TRANSLOCATION AND ASSEMBLY MODULE SUBUNIT TAMB"/>
    <property type="match status" value="1"/>
</dbReference>
<feature type="signal peptide" evidence="5">
    <location>
        <begin position="1"/>
        <end position="20"/>
    </location>
</feature>
<protein>
    <recommendedName>
        <fullName evidence="6">Translocation and assembly module TamB C-terminal domain-containing protein</fullName>
    </recommendedName>
</protein>
<dbReference type="GO" id="GO:0097347">
    <property type="term" value="C:TAM protein secretion complex"/>
    <property type="evidence" value="ECO:0007669"/>
    <property type="project" value="TreeGrafter"/>
</dbReference>
<dbReference type="Pfam" id="PF04357">
    <property type="entry name" value="TamB"/>
    <property type="match status" value="1"/>
</dbReference>
<keyword evidence="5" id="KW-0732">Signal</keyword>
<keyword evidence="3" id="KW-1133">Transmembrane helix</keyword>
<name>F7Z9Z1_ROSLO</name>
<dbReference type="STRING" id="391595.RLO149_c021680"/>